<dbReference type="GO" id="GO:0016747">
    <property type="term" value="F:acyltransferase activity, transferring groups other than amino-acyl groups"/>
    <property type="evidence" value="ECO:0007669"/>
    <property type="project" value="InterPro"/>
</dbReference>
<evidence type="ECO:0000313" key="4">
    <source>
        <dbReference type="EMBL" id="TBX70120.1"/>
    </source>
</evidence>
<keyword evidence="1 4" id="KW-0808">Transferase</keyword>
<dbReference type="CDD" id="cd04301">
    <property type="entry name" value="NAT_SF"/>
    <property type="match status" value="1"/>
</dbReference>
<dbReference type="RefSeq" id="WP_131475516.1">
    <property type="nucleotide sequence ID" value="NZ_SJPE01000004.1"/>
</dbReference>
<gene>
    <name evidence="4" type="ORF">EZL74_05080</name>
</gene>
<comment type="caution">
    <text evidence="4">The sequence shown here is derived from an EMBL/GenBank/DDBJ whole genome shotgun (WGS) entry which is preliminary data.</text>
</comment>
<dbReference type="AlphaFoldDB" id="A0A4Q9Z1I5"/>
<evidence type="ECO:0000256" key="2">
    <source>
        <dbReference type="ARBA" id="ARBA00023315"/>
    </source>
</evidence>
<evidence type="ECO:0000313" key="5">
    <source>
        <dbReference type="Proteomes" id="UP000293300"/>
    </source>
</evidence>
<dbReference type="Pfam" id="PF13420">
    <property type="entry name" value="Acetyltransf_4"/>
    <property type="match status" value="1"/>
</dbReference>
<dbReference type="OrthoDB" id="9799096at2"/>
<dbReference type="Gene3D" id="3.40.630.30">
    <property type="match status" value="1"/>
</dbReference>
<dbReference type="InterPro" id="IPR016181">
    <property type="entry name" value="Acyl_CoA_acyltransferase"/>
</dbReference>
<feature type="domain" description="N-acetyltransferase" evidence="3">
    <location>
        <begin position="4"/>
        <end position="166"/>
    </location>
</feature>
<protein>
    <submittedName>
        <fullName evidence="4">N-acetyltransferase family protein</fullName>
    </submittedName>
</protein>
<sequence>MTKLTIRPYKPEDVEAITAILNYYIVNSTALYDYKQRTFEQQRAIFDDKLNKGYPVLVATIEERLVGFGYYSEFRFREAYQFTVEHSVYVMPNEHGKGIGHAIMRKLIDLAKKQKRHTMIAVIDSENQSSIEFHEKFGFKTVAVLKETGYKFDRWLHSVFMQLMLE</sequence>
<keyword evidence="2" id="KW-0012">Acyltransferase</keyword>
<dbReference type="PANTHER" id="PTHR43072:SF23">
    <property type="entry name" value="UPF0039 PROTEIN C11D3.02C"/>
    <property type="match status" value="1"/>
</dbReference>
<evidence type="ECO:0000256" key="1">
    <source>
        <dbReference type="ARBA" id="ARBA00022679"/>
    </source>
</evidence>
<organism evidence="4 5">
    <name type="scientific">Flavobacterium silvisoli</name>
    <dbReference type="NCBI Taxonomy" id="2529433"/>
    <lineage>
        <taxon>Bacteria</taxon>
        <taxon>Pseudomonadati</taxon>
        <taxon>Bacteroidota</taxon>
        <taxon>Flavobacteriia</taxon>
        <taxon>Flavobacteriales</taxon>
        <taxon>Flavobacteriaceae</taxon>
        <taxon>Flavobacterium</taxon>
    </lineage>
</organism>
<dbReference type="SUPFAM" id="SSF55729">
    <property type="entry name" value="Acyl-CoA N-acyltransferases (Nat)"/>
    <property type="match status" value="1"/>
</dbReference>
<reference evidence="4 5" key="1">
    <citation type="submission" date="2019-02" db="EMBL/GenBank/DDBJ databases">
        <title>Flavobacterium sp. RD-2-33 isolated from forest soil.</title>
        <authorList>
            <person name="Chaudhary D.K."/>
        </authorList>
    </citation>
    <scope>NUCLEOTIDE SEQUENCE [LARGE SCALE GENOMIC DNA]</scope>
    <source>
        <strain evidence="4 5">RD-2-33</strain>
    </source>
</reference>
<dbReference type="PROSITE" id="PS51186">
    <property type="entry name" value="GNAT"/>
    <property type="match status" value="1"/>
</dbReference>
<dbReference type="InterPro" id="IPR017255">
    <property type="entry name" value="AcTrfase_GNAT_prd"/>
</dbReference>
<accession>A0A4Q9Z1I5</accession>
<name>A0A4Q9Z1I5_9FLAO</name>
<dbReference type="EMBL" id="SJPE01000004">
    <property type="protein sequence ID" value="TBX70120.1"/>
    <property type="molecule type" value="Genomic_DNA"/>
</dbReference>
<dbReference type="PANTHER" id="PTHR43072">
    <property type="entry name" value="N-ACETYLTRANSFERASE"/>
    <property type="match status" value="1"/>
</dbReference>
<dbReference type="PIRSF" id="PIRSF037663">
    <property type="entry name" value="Acetyltransf_GNAT_prd"/>
    <property type="match status" value="1"/>
</dbReference>
<dbReference type="InterPro" id="IPR000182">
    <property type="entry name" value="GNAT_dom"/>
</dbReference>
<evidence type="ECO:0000259" key="3">
    <source>
        <dbReference type="PROSITE" id="PS51186"/>
    </source>
</evidence>
<keyword evidence="5" id="KW-1185">Reference proteome</keyword>
<proteinExistence type="predicted"/>
<dbReference type="Proteomes" id="UP000293300">
    <property type="component" value="Unassembled WGS sequence"/>
</dbReference>